<dbReference type="InterPro" id="IPR009061">
    <property type="entry name" value="DNA-bd_dom_put_sf"/>
</dbReference>
<dbReference type="SUPFAM" id="SSF46955">
    <property type="entry name" value="Putative DNA-binding domain"/>
    <property type="match status" value="1"/>
</dbReference>
<dbReference type="GeneID" id="71454623"/>
<organism evidence="2 4">
    <name type="scientific">Clostridium neonatale</name>
    <dbReference type="NCBI Taxonomy" id="137838"/>
    <lineage>
        <taxon>Bacteria</taxon>
        <taxon>Bacillati</taxon>
        <taxon>Bacillota</taxon>
        <taxon>Clostridia</taxon>
        <taxon>Eubacteriales</taxon>
        <taxon>Clostridiaceae</taxon>
        <taxon>Clostridium</taxon>
    </lineage>
</organism>
<dbReference type="Proteomes" id="UP001189143">
    <property type="component" value="Unassembled WGS sequence"/>
</dbReference>
<dbReference type="EMBL" id="CAKJVE010000004">
    <property type="protein sequence ID" value="CAG9711095.1"/>
    <property type="molecule type" value="Genomic_DNA"/>
</dbReference>
<dbReference type="Proteomes" id="UP000789738">
    <property type="component" value="Unassembled WGS sequence"/>
</dbReference>
<name>A0AA86JSY5_9CLOT</name>
<reference evidence="3" key="2">
    <citation type="submission" date="2022-10" db="EMBL/GenBank/DDBJ databases">
        <authorList>
            <person name="Aires J."/>
            <person name="Mesa V."/>
        </authorList>
    </citation>
    <scope>NUCLEOTIDE SEQUENCE</scope>
    <source>
        <strain evidence="3">Clostridium neonatale JD116</strain>
    </source>
</reference>
<comment type="caution">
    <text evidence="2">The sequence shown here is derived from an EMBL/GenBank/DDBJ whole genome shotgun (WGS) entry which is preliminary data.</text>
</comment>
<dbReference type="RefSeq" id="WP_243145112.1">
    <property type="nucleotide sequence ID" value="NZ_CAKJVD010000014.1"/>
</dbReference>
<dbReference type="EMBL" id="CAMTCP010000122">
    <property type="protein sequence ID" value="CAI3568960.1"/>
    <property type="molecule type" value="Genomic_DNA"/>
</dbReference>
<proteinExistence type="predicted"/>
<dbReference type="GO" id="GO:0006355">
    <property type="term" value="P:regulation of DNA-templated transcription"/>
    <property type="evidence" value="ECO:0007669"/>
    <property type="project" value="InterPro"/>
</dbReference>
<reference evidence="2" key="1">
    <citation type="submission" date="2021-10" db="EMBL/GenBank/DDBJ databases">
        <authorList>
            <person name="Mesa V."/>
        </authorList>
    </citation>
    <scope>NUCLEOTIDE SEQUENCE</scope>
    <source>
        <strain evidence="2">CC3_PB</strain>
    </source>
</reference>
<evidence type="ECO:0000259" key="1">
    <source>
        <dbReference type="PROSITE" id="PS50937"/>
    </source>
</evidence>
<sequence length="56" mass="6346">MQIILKEVSEKTGISIENLRYYERIALIPSLPGQSPVSEIVMKCQSVFYISSTLKI</sequence>
<dbReference type="Gene3D" id="1.10.1660.10">
    <property type="match status" value="1"/>
</dbReference>
<dbReference type="InterPro" id="IPR000551">
    <property type="entry name" value="MerR-type_HTH_dom"/>
</dbReference>
<dbReference type="PROSITE" id="PS50937">
    <property type="entry name" value="HTH_MERR_2"/>
    <property type="match status" value="1"/>
</dbReference>
<evidence type="ECO:0000313" key="4">
    <source>
        <dbReference type="Proteomes" id="UP000789738"/>
    </source>
</evidence>
<evidence type="ECO:0000313" key="2">
    <source>
        <dbReference type="EMBL" id="CAG9711095.1"/>
    </source>
</evidence>
<feature type="domain" description="HTH merR-type" evidence="1">
    <location>
        <begin position="1"/>
        <end position="29"/>
    </location>
</feature>
<dbReference type="GO" id="GO:0003677">
    <property type="term" value="F:DNA binding"/>
    <property type="evidence" value="ECO:0007669"/>
    <property type="project" value="InterPro"/>
</dbReference>
<evidence type="ECO:0000313" key="3">
    <source>
        <dbReference type="EMBL" id="CAI3568960.1"/>
    </source>
</evidence>
<protein>
    <recommendedName>
        <fullName evidence="1">HTH merR-type domain-containing protein</fullName>
    </recommendedName>
</protein>
<dbReference type="AlphaFoldDB" id="A0AA86JSY5"/>
<dbReference type="Pfam" id="PF00376">
    <property type="entry name" value="MerR"/>
    <property type="match status" value="1"/>
</dbReference>
<accession>A0AA86JSY5</accession>
<gene>
    <name evidence="3" type="ORF">CNEO2_200063</name>
    <name evidence="2" type="ORF">CNEO_45071</name>
</gene>